<comment type="function">
    <text evidence="4">Constitutes one of the two catalytic subunit of the tRNA-splicing endonuclease complex, a complex responsible for identification and cleavage of the splice sites in pre-tRNA. It cleaves pre-tRNA at the 5'- and 3'-splice sites to release the intron. The products are an intron and two tRNA half-molecules bearing 2',3'-cyclic phosphate and 5'-OH termini. There are no conserved sequences at the splice sites, but the intron is invariably located at the same site in the gene, placing the splice sites an invariant distance from the constant structural features of the tRNA body.</text>
</comment>
<dbReference type="GO" id="GO:0000379">
    <property type="term" value="P:tRNA-type intron splice site recognition and cleavage"/>
    <property type="evidence" value="ECO:0007669"/>
    <property type="project" value="TreeGrafter"/>
</dbReference>
<dbReference type="Proteomes" id="UP000189580">
    <property type="component" value="Chromosome c"/>
</dbReference>
<evidence type="ECO:0000313" key="8">
    <source>
        <dbReference type="Proteomes" id="UP000189580"/>
    </source>
</evidence>
<dbReference type="NCBIfam" id="TIGR00324">
    <property type="entry name" value="endA"/>
    <property type="match status" value="1"/>
</dbReference>
<keyword evidence="8" id="KW-1185">Reference proteome</keyword>
<evidence type="ECO:0000256" key="1">
    <source>
        <dbReference type="ARBA" id="ARBA00008078"/>
    </source>
</evidence>
<dbReference type="InterPro" id="IPR006677">
    <property type="entry name" value="tRNA_intron_Endonuc_cat-like"/>
</dbReference>
<keyword evidence="2 4" id="KW-0819">tRNA processing</keyword>
<dbReference type="EC" id="4.6.1.16" evidence="4"/>
<reference evidence="7 8" key="1">
    <citation type="submission" date="2016-02" db="EMBL/GenBank/DDBJ databases">
        <title>Complete genome sequence and transcriptome regulation of the pentose utilising yeast Sugiyamaella lignohabitans.</title>
        <authorList>
            <person name="Bellasio M."/>
            <person name="Peymann A."/>
            <person name="Valli M."/>
            <person name="Sipitzky M."/>
            <person name="Graf A."/>
            <person name="Sauer M."/>
            <person name="Marx H."/>
            <person name="Mattanovich D."/>
        </authorList>
    </citation>
    <scope>NUCLEOTIDE SEQUENCE [LARGE SCALE GENOMIC DNA]</scope>
    <source>
        <strain evidence="7 8">CBS 10342</strain>
    </source>
</reference>
<organism evidence="7 8">
    <name type="scientific">Sugiyamaella lignohabitans</name>
    <dbReference type="NCBI Taxonomy" id="796027"/>
    <lineage>
        <taxon>Eukaryota</taxon>
        <taxon>Fungi</taxon>
        <taxon>Dikarya</taxon>
        <taxon>Ascomycota</taxon>
        <taxon>Saccharomycotina</taxon>
        <taxon>Dipodascomycetes</taxon>
        <taxon>Dipodascales</taxon>
        <taxon>Trichomonascaceae</taxon>
        <taxon>Sugiyamaella</taxon>
    </lineage>
</organism>
<dbReference type="InterPro" id="IPR036167">
    <property type="entry name" value="tRNA_intron_Endo_cat-like_sf"/>
</dbReference>
<accession>A0A167C3K9</accession>
<comment type="similarity">
    <text evidence="1 4">Belongs to the tRNA-intron endonuclease family.</text>
</comment>
<dbReference type="CDD" id="cd22363">
    <property type="entry name" value="tRNA-intron_lyase_C"/>
    <property type="match status" value="1"/>
</dbReference>
<evidence type="ECO:0000259" key="6">
    <source>
        <dbReference type="Pfam" id="PF01974"/>
    </source>
</evidence>
<evidence type="ECO:0000256" key="3">
    <source>
        <dbReference type="ARBA" id="ARBA00023239"/>
    </source>
</evidence>
<dbReference type="PANTHER" id="PTHR21227:SF0">
    <property type="entry name" value="TRNA-SPLICING ENDONUCLEASE SUBUNIT SEN2"/>
    <property type="match status" value="1"/>
</dbReference>
<evidence type="ECO:0000256" key="4">
    <source>
        <dbReference type="PIRNR" id="PIRNR011789"/>
    </source>
</evidence>
<name>A0A167C3K9_9ASCO</name>
<dbReference type="OrthoDB" id="10249562at2759"/>
<dbReference type="InterPro" id="IPR011856">
    <property type="entry name" value="tRNA_endonuc-like_dom_sf"/>
</dbReference>
<dbReference type="Pfam" id="PF01974">
    <property type="entry name" value="tRNA_int_endo"/>
    <property type="match status" value="1"/>
</dbReference>
<evidence type="ECO:0000256" key="5">
    <source>
        <dbReference type="PIRSR" id="PIRSR011789-1"/>
    </source>
</evidence>
<feature type="active site" evidence="5">
    <location>
        <position position="353"/>
    </location>
</feature>
<dbReference type="GO" id="GO:0003676">
    <property type="term" value="F:nucleic acid binding"/>
    <property type="evidence" value="ECO:0007669"/>
    <property type="project" value="InterPro"/>
</dbReference>
<dbReference type="PIRSF" id="PIRSF011789">
    <property type="entry name" value="tRNA_splic_SEN2"/>
    <property type="match status" value="1"/>
</dbReference>
<proteinExistence type="inferred from homology"/>
<dbReference type="RefSeq" id="XP_018733652.1">
    <property type="nucleotide sequence ID" value="XM_018881019.1"/>
</dbReference>
<dbReference type="AlphaFoldDB" id="A0A167C3K9"/>
<gene>
    <name evidence="7" type="primary">SEN2</name>
    <name evidence="7" type="ORF">AWJ20_3977</name>
</gene>
<dbReference type="InterPro" id="IPR006676">
    <property type="entry name" value="tRNA_splic"/>
</dbReference>
<feature type="active site" evidence="5">
    <location>
        <position position="312"/>
    </location>
</feature>
<dbReference type="GeneID" id="30036057"/>
<evidence type="ECO:0000313" key="7">
    <source>
        <dbReference type="EMBL" id="ANB11175.1"/>
    </source>
</evidence>
<keyword evidence="3 4" id="KW-0456">Lyase</keyword>
<dbReference type="GO" id="GO:0005737">
    <property type="term" value="C:cytoplasm"/>
    <property type="evidence" value="ECO:0007669"/>
    <property type="project" value="TreeGrafter"/>
</dbReference>
<dbReference type="Gene3D" id="3.40.1350.10">
    <property type="match status" value="1"/>
</dbReference>
<dbReference type="GO" id="GO:0000214">
    <property type="term" value="C:tRNA-intron endonuclease complex"/>
    <property type="evidence" value="ECO:0007669"/>
    <property type="project" value="UniProtKB-UniRule"/>
</dbReference>
<dbReference type="EMBL" id="CP014500">
    <property type="protein sequence ID" value="ANB11175.1"/>
    <property type="molecule type" value="Genomic_DNA"/>
</dbReference>
<feature type="domain" description="tRNA intron endonuclease catalytic" evidence="6">
    <location>
        <begin position="282"/>
        <end position="364"/>
    </location>
</feature>
<dbReference type="KEGG" id="slb:AWJ20_3977"/>
<evidence type="ECO:0000256" key="2">
    <source>
        <dbReference type="ARBA" id="ARBA00022694"/>
    </source>
</evidence>
<dbReference type="InterPro" id="IPR016589">
    <property type="entry name" value="tRNA_splic_SEN2"/>
</dbReference>
<dbReference type="GO" id="GO:0000213">
    <property type="term" value="F:tRNA-intron lyase activity"/>
    <property type="evidence" value="ECO:0007669"/>
    <property type="project" value="UniProtKB-UniRule"/>
</dbReference>
<dbReference type="PANTHER" id="PTHR21227">
    <property type="entry name" value="TRNA-SPLICING ENDONUCLEASE SUBUNIT SEN2"/>
    <property type="match status" value="1"/>
</dbReference>
<sequence>MKKSLNQLYGSPLPLVVRPLPPIIPHNPLSWIFWLWEYWFPEPEYNLYDGILHALVLPSETTFYVRIDNGSDINSLWSMGFFGKGTLSRSEPSWYTRTARRLGLQGGEQMTSEEVTAARREERKKFKMMRAQAEAEELARRKKLDEMKEVWAGQDSDSVSTLVDEESKLTSTGVASEAGDSKHELTRTLEESQPAQAAAVLVESSASPEVSGNHATVIRFEDQSIIDSNNKLIQQEYLQLMPQEAFFLSYGLGVLRITDHVTGKPLTSEELLTRFVSANPRFLSQYAVYHHYRSLGWCVRSGVKFGSELLLYKRGPPFSHAEFCIRILTSPGDEQHDWWWNTSIGRVVGGVKKGLVFCYVQGNDTENTAKILDASEGYSIKDILGSYQIREVVYRRWIATRNRD</sequence>
<dbReference type="SUPFAM" id="SSF53032">
    <property type="entry name" value="tRNA-intron endonuclease catalytic domain-like"/>
    <property type="match status" value="1"/>
</dbReference>
<protein>
    <recommendedName>
        <fullName evidence="4">tRNA-splicing endonuclease subunit Sen2</fullName>
        <ecNumber evidence="4">4.6.1.16</ecNumber>
    </recommendedName>
</protein>
<feature type="active site" evidence="5">
    <location>
        <position position="320"/>
    </location>
</feature>